<evidence type="ECO:0000313" key="2">
    <source>
        <dbReference type="EMBL" id="JAH89946.1"/>
    </source>
</evidence>
<protein>
    <submittedName>
        <fullName evidence="2">Uncharacterized protein</fullName>
    </submittedName>
</protein>
<name>A0A0E9WI38_ANGAN</name>
<dbReference type="AlphaFoldDB" id="A0A0E9WI38"/>
<sequence length="69" mass="7945">MPVHEQLPDPQTTKIKSANSHGPTDTLSSWVFLWNGTRKLLLNSDPMCRNNKSIHIQKIKMRTYVIKAK</sequence>
<feature type="compositionally biased region" description="Polar residues" evidence="1">
    <location>
        <begin position="9"/>
        <end position="25"/>
    </location>
</feature>
<evidence type="ECO:0000256" key="1">
    <source>
        <dbReference type="SAM" id="MobiDB-lite"/>
    </source>
</evidence>
<reference evidence="2" key="2">
    <citation type="journal article" date="2015" name="Fish Shellfish Immunol.">
        <title>Early steps in the European eel (Anguilla anguilla)-Vibrio vulnificus interaction in the gills: Role of the RtxA13 toxin.</title>
        <authorList>
            <person name="Callol A."/>
            <person name="Pajuelo D."/>
            <person name="Ebbesson L."/>
            <person name="Teles M."/>
            <person name="MacKenzie S."/>
            <person name="Amaro C."/>
        </authorList>
    </citation>
    <scope>NUCLEOTIDE SEQUENCE</scope>
</reference>
<reference evidence="2" key="1">
    <citation type="submission" date="2014-11" db="EMBL/GenBank/DDBJ databases">
        <authorList>
            <person name="Amaro Gonzalez C."/>
        </authorList>
    </citation>
    <scope>NUCLEOTIDE SEQUENCE</scope>
</reference>
<organism evidence="2">
    <name type="scientific">Anguilla anguilla</name>
    <name type="common">European freshwater eel</name>
    <name type="synonym">Muraena anguilla</name>
    <dbReference type="NCBI Taxonomy" id="7936"/>
    <lineage>
        <taxon>Eukaryota</taxon>
        <taxon>Metazoa</taxon>
        <taxon>Chordata</taxon>
        <taxon>Craniata</taxon>
        <taxon>Vertebrata</taxon>
        <taxon>Euteleostomi</taxon>
        <taxon>Actinopterygii</taxon>
        <taxon>Neopterygii</taxon>
        <taxon>Teleostei</taxon>
        <taxon>Anguilliformes</taxon>
        <taxon>Anguillidae</taxon>
        <taxon>Anguilla</taxon>
    </lineage>
</organism>
<accession>A0A0E9WI38</accession>
<proteinExistence type="predicted"/>
<feature type="region of interest" description="Disordered" evidence="1">
    <location>
        <begin position="1"/>
        <end position="25"/>
    </location>
</feature>
<dbReference type="EMBL" id="GBXM01018631">
    <property type="protein sequence ID" value="JAH89946.1"/>
    <property type="molecule type" value="Transcribed_RNA"/>
</dbReference>